<accession>A0A0N0UA42</accession>
<dbReference type="RefSeq" id="WP_053773068.1">
    <property type="nucleotide sequence ID" value="NZ_LIST01000010.1"/>
</dbReference>
<evidence type="ECO:0000313" key="1">
    <source>
        <dbReference type="EMBL" id="KOX94233.1"/>
    </source>
</evidence>
<proteinExistence type="predicted"/>
<dbReference type="PATRIC" id="fig|1705389.3.peg.1676"/>
<organism evidence="1 2">
    <name type="scientific">Halorubrum tropicale</name>
    <dbReference type="NCBI Taxonomy" id="1765655"/>
    <lineage>
        <taxon>Archaea</taxon>
        <taxon>Methanobacteriati</taxon>
        <taxon>Methanobacteriota</taxon>
        <taxon>Stenosarchaea group</taxon>
        <taxon>Halobacteria</taxon>
        <taxon>Halobacteriales</taxon>
        <taxon>Haloferacaceae</taxon>
        <taxon>Halorubrum</taxon>
    </lineage>
</organism>
<dbReference type="Proteomes" id="UP000037747">
    <property type="component" value="Unassembled WGS sequence"/>
</dbReference>
<dbReference type="EMBL" id="LIST01000010">
    <property type="protein sequence ID" value="KOX94233.1"/>
    <property type="molecule type" value="Genomic_DNA"/>
</dbReference>
<reference evidence="1 2" key="1">
    <citation type="submission" date="2015-08" db="EMBL/GenBank/DDBJ databases">
        <title>Genomes of Isolates from Cabo Rojo, PR.</title>
        <authorList>
            <person name="Sanchez-Nieves R.L."/>
            <person name="Montalvo-Rodriguez R."/>
        </authorList>
    </citation>
    <scope>NUCLEOTIDE SEQUENCE [LARGE SCALE GENOMIC DNA]</scope>
    <source>
        <strain evidence="1 2">5</strain>
    </source>
</reference>
<evidence type="ECO:0000313" key="2">
    <source>
        <dbReference type="Proteomes" id="UP000037747"/>
    </source>
</evidence>
<sequence length="144" mass="15618">MTRRSVSSTRKQKSFASGFAEDFEAAAIQNAVHDDLGEDDQLARLCDAAAAADAAGDLRESYHGEGADGVEEIEEAWGKLSHAARQRALEVVAEACARVIDEGNEWVADGHWEADAIAEAKYEARTWLQHHTNKAARVGVLEVV</sequence>
<keyword evidence="2" id="KW-1185">Reference proteome</keyword>
<dbReference type="OrthoDB" id="203526at2157"/>
<name>A0A0N0UA42_9EURY</name>
<protein>
    <submittedName>
        <fullName evidence="1">Uncharacterized protein</fullName>
    </submittedName>
</protein>
<dbReference type="STRING" id="1765655.AMR74_16125"/>
<gene>
    <name evidence="1" type="ORF">AMR74_16125</name>
</gene>
<comment type="caution">
    <text evidence="1">The sequence shown here is derived from an EMBL/GenBank/DDBJ whole genome shotgun (WGS) entry which is preliminary data.</text>
</comment>
<dbReference type="AlphaFoldDB" id="A0A0N0UA42"/>